<accession>A0ABS8MSR6</accession>
<evidence type="ECO:0000259" key="2">
    <source>
        <dbReference type="Pfam" id="PF00535"/>
    </source>
</evidence>
<feature type="domain" description="Glycosyltransferase 2-like" evidence="2">
    <location>
        <begin position="7"/>
        <end position="130"/>
    </location>
</feature>
<protein>
    <submittedName>
        <fullName evidence="3">Glycosyltransferase</fullName>
    </submittedName>
</protein>
<name>A0ABS8MSR6_9FLAO</name>
<sequence length="303" mass="36089">MQSNSFSILITTKNRKDDLAFTLSKIQYLLNRDDVNCIVCDDGSTDGTSVFIQDNFPNIQLIRNIKSEGLIYSRNRLLNLTTTEFAISLDDDLHFITENPLEIIQNFFSKNPKIAVLSFRIFWDLEEPKRIDSDETSYRMRSFVGCGHVWRMEAWRDIPDYPSWFVFYGEEDFASYQLFKKKWEVYYLPEVLVNHRVDVKNRKKNSDYSLRLQRSLRSGWYLYFLFYPFGIIPKKMIYTIWMQFKSKVFKGDLRALKAIMLALCDLLFSIPRIMINSNRLSVEEFKAYQKLGETKLYWEPKKN</sequence>
<dbReference type="PANTHER" id="PTHR43685:SF2">
    <property type="entry name" value="GLYCOSYLTRANSFERASE 2-LIKE DOMAIN-CONTAINING PROTEIN"/>
    <property type="match status" value="1"/>
</dbReference>
<evidence type="ECO:0000256" key="1">
    <source>
        <dbReference type="SAM" id="Phobius"/>
    </source>
</evidence>
<reference evidence="3" key="1">
    <citation type="submission" date="2021-11" db="EMBL/GenBank/DDBJ databases">
        <title>Description of novel Flavobacterium species.</title>
        <authorList>
            <person name="Saticioglu I.B."/>
            <person name="Ay H."/>
            <person name="Altun S."/>
            <person name="Duman M."/>
        </authorList>
    </citation>
    <scope>NUCLEOTIDE SEQUENCE</scope>
    <source>
        <strain evidence="3">F-65</strain>
    </source>
</reference>
<evidence type="ECO:0000313" key="4">
    <source>
        <dbReference type="Proteomes" id="UP001430919"/>
    </source>
</evidence>
<keyword evidence="1" id="KW-1133">Transmembrane helix</keyword>
<dbReference type="Pfam" id="PF00535">
    <property type="entry name" value="Glycos_transf_2"/>
    <property type="match status" value="1"/>
</dbReference>
<keyword evidence="4" id="KW-1185">Reference proteome</keyword>
<dbReference type="PANTHER" id="PTHR43685">
    <property type="entry name" value="GLYCOSYLTRANSFERASE"/>
    <property type="match status" value="1"/>
</dbReference>
<feature type="transmembrane region" description="Helical" evidence="1">
    <location>
        <begin position="220"/>
        <end position="241"/>
    </location>
</feature>
<dbReference type="Proteomes" id="UP001430919">
    <property type="component" value="Unassembled WGS sequence"/>
</dbReference>
<keyword evidence="1" id="KW-0472">Membrane</keyword>
<organism evidence="3 4">
    <name type="scientific">Flavobacterium pisciphilum</name>
    <dbReference type="NCBI Taxonomy" id="2893755"/>
    <lineage>
        <taxon>Bacteria</taxon>
        <taxon>Pseudomonadati</taxon>
        <taxon>Bacteroidota</taxon>
        <taxon>Flavobacteriia</taxon>
        <taxon>Flavobacteriales</taxon>
        <taxon>Flavobacteriaceae</taxon>
        <taxon>Flavobacterium</taxon>
    </lineage>
</organism>
<dbReference type="Gene3D" id="3.90.550.10">
    <property type="entry name" value="Spore Coat Polysaccharide Biosynthesis Protein SpsA, Chain A"/>
    <property type="match status" value="1"/>
</dbReference>
<dbReference type="EMBL" id="JAJJMO010000001">
    <property type="protein sequence ID" value="MCC9071698.1"/>
    <property type="molecule type" value="Genomic_DNA"/>
</dbReference>
<keyword evidence="1" id="KW-0812">Transmembrane</keyword>
<comment type="caution">
    <text evidence="3">The sequence shown here is derived from an EMBL/GenBank/DDBJ whole genome shotgun (WGS) entry which is preliminary data.</text>
</comment>
<dbReference type="SUPFAM" id="SSF53448">
    <property type="entry name" value="Nucleotide-diphospho-sugar transferases"/>
    <property type="match status" value="1"/>
</dbReference>
<dbReference type="RefSeq" id="WP_229988388.1">
    <property type="nucleotide sequence ID" value="NZ_JAJJMO010000001.1"/>
</dbReference>
<proteinExistence type="predicted"/>
<dbReference type="InterPro" id="IPR050834">
    <property type="entry name" value="Glycosyltransf_2"/>
</dbReference>
<feature type="transmembrane region" description="Helical" evidence="1">
    <location>
        <begin position="253"/>
        <end position="270"/>
    </location>
</feature>
<dbReference type="InterPro" id="IPR001173">
    <property type="entry name" value="Glyco_trans_2-like"/>
</dbReference>
<dbReference type="InterPro" id="IPR029044">
    <property type="entry name" value="Nucleotide-diphossugar_trans"/>
</dbReference>
<evidence type="ECO:0000313" key="3">
    <source>
        <dbReference type="EMBL" id="MCC9071698.1"/>
    </source>
</evidence>
<gene>
    <name evidence="3" type="ORF">LNQ49_08915</name>
</gene>